<dbReference type="Proteomes" id="UP000232453">
    <property type="component" value="Unassembled WGS sequence"/>
</dbReference>
<gene>
    <name evidence="2" type="ORF">ATL51_0506</name>
</gene>
<feature type="domain" description="Metallo-beta-lactamase" evidence="1">
    <location>
        <begin position="123"/>
        <end position="319"/>
    </location>
</feature>
<evidence type="ECO:0000313" key="3">
    <source>
        <dbReference type="Proteomes" id="UP000232453"/>
    </source>
</evidence>
<sequence length="381" mass="40644">MIVSRSKRVPTAAVLSVPLALTGALAALGVHVRRNMGARAGDLHRIASGSPNAVDGVFANTEPGLPRAKASARMILNMLVGRRSEGVAPATVPLAPLRTPDEPAGLAVTWLGHAGVLLEIDGRRVLADPVWSEYASPVPRFGPRRLHPPVGPLSALGPPEVVVISHDHYDHLDRPTVTALARDTSAVFVGPLGVGAHLRAWGVPGHRVVERDWEGVVTVAGLELTCLETRHFSGRGLRRNTTLWAAWKVAGPRHTAYLGGDTGATRAHARTGAAHGPFDLTVLPIGAYADLWPDIHADPEQAVAAHRELGGRVLLPIHWATFNLGFHPWDEPAERARKAAADQDVVLALPRPGERIDLTGVTTVDDARAAVPTEPWWPTAR</sequence>
<dbReference type="GO" id="GO:0005737">
    <property type="term" value="C:cytoplasm"/>
    <property type="evidence" value="ECO:0007669"/>
    <property type="project" value="TreeGrafter"/>
</dbReference>
<dbReference type="EMBL" id="PHUJ01000003">
    <property type="protein sequence ID" value="PKB28881.1"/>
    <property type="molecule type" value="Genomic_DNA"/>
</dbReference>
<dbReference type="Gene3D" id="3.60.15.10">
    <property type="entry name" value="Ribonuclease Z/Hydroxyacylglutathione hydrolase-like"/>
    <property type="match status" value="1"/>
</dbReference>
<reference evidence="2 3" key="1">
    <citation type="submission" date="2017-11" db="EMBL/GenBank/DDBJ databases">
        <title>Sequencing the genomes of 1000 actinobacteria strains.</title>
        <authorList>
            <person name="Klenk H.-P."/>
        </authorList>
    </citation>
    <scope>NUCLEOTIDE SEQUENCE [LARGE SCALE GENOMIC DNA]</scope>
    <source>
        <strain evidence="2 3">DSM 44104</strain>
    </source>
</reference>
<dbReference type="Pfam" id="PF12706">
    <property type="entry name" value="Lactamase_B_2"/>
    <property type="match status" value="1"/>
</dbReference>
<dbReference type="InterPro" id="IPR001279">
    <property type="entry name" value="Metallo-B-lactamas"/>
</dbReference>
<dbReference type="PANTHER" id="PTHR15032">
    <property type="entry name" value="N-ACYL-PHOSPHATIDYLETHANOLAMINE-HYDROLYZING PHOSPHOLIPASE D"/>
    <property type="match status" value="1"/>
</dbReference>
<dbReference type="PANTHER" id="PTHR15032:SF4">
    <property type="entry name" value="N-ACYL-PHOSPHATIDYLETHANOLAMINE-HYDROLYZING PHOSPHOLIPASE D"/>
    <property type="match status" value="1"/>
</dbReference>
<dbReference type="SUPFAM" id="SSF56281">
    <property type="entry name" value="Metallo-hydrolase/oxidoreductase"/>
    <property type="match status" value="1"/>
</dbReference>
<protein>
    <submittedName>
        <fullName evidence="2">L-ascorbate metabolism protein UlaG (Beta-lactamase superfamily)</fullName>
    </submittedName>
</protein>
<evidence type="ECO:0000259" key="1">
    <source>
        <dbReference type="Pfam" id="PF12706"/>
    </source>
</evidence>
<dbReference type="AlphaFoldDB" id="A0AA44ZMH1"/>
<comment type="caution">
    <text evidence="2">The sequence shown here is derived from an EMBL/GenBank/DDBJ whole genome shotgun (WGS) entry which is preliminary data.</text>
</comment>
<evidence type="ECO:0000313" key="2">
    <source>
        <dbReference type="EMBL" id="PKB28881.1"/>
    </source>
</evidence>
<accession>A0AA44ZMH1</accession>
<organism evidence="2 3">
    <name type="scientific">Pseudonocardia alni</name>
    <name type="common">Amycolata alni</name>
    <dbReference type="NCBI Taxonomy" id="33907"/>
    <lineage>
        <taxon>Bacteria</taxon>
        <taxon>Bacillati</taxon>
        <taxon>Actinomycetota</taxon>
        <taxon>Actinomycetes</taxon>
        <taxon>Pseudonocardiales</taxon>
        <taxon>Pseudonocardiaceae</taxon>
        <taxon>Pseudonocardia</taxon>
    </lineage>
</organism>
<name>A0AA44ZMH1_PSEA5</name>
<proteinExistence type="predicted"/>
<dbReference type="InterPro" id="IPR036866">
    <property type="entry name" value="RibonucZ/Hydroxyglut_hydro"/>
</dbReference>